<dbReference type="RefSeq" id="WP_322610308.1">
    <property type="nucleotide sequence ID" value="NZ_JARVCO010000012.1"/>
</dbReference>
<protein>
    <submittedName>
        <fullName evidence="1">Uncharacterized protein</fullName>
    </submittedName>
</protein>
<proteinExistence type="predicted"/>
<evidence type="ECO:0000313" key="1">
    <source>
        <dbReference type="EMBL" id="MDZ8120534.1"/>
    </source>
</evidence>
<gene>
    <name evidence="1" type="ORF">P9H32_18045</name>
</gene>
<accession>A0ABU5N260</accession>
<sequence length="71" mass="7898">MTIKRVLLSAGMLALTPDGSGNGKPAIMEIRENVRHEVARARTPEEWGNEVALNLFMEAVITEGWNQLHVK</sequence>
<comment type="caution">
    <text evidence="1">The sequence shown here is derived from an EMBL/GenBank/DDBJ whole genome shotgun (WGS) entry which is preliminary data.</text>
</comment>
<organism evidence="1 2">
    <name type="scientific">Pontiella agarivorans</name>
    <dbReference type="NCBI Taxonomy" id="3038953"/>
    <lineage>
        <taxon>Bacteria</taxon>
        <taxon>Pseudomonadati</taxon>
        <taxon>Kiritimatiellota</taxon>
        <taxon>Kiritimatiellia</taxon>
        <taxon>Kiritimatiellales</taxon>
        <taxon>Pontiellaceae</taxon>
        <taxon>Pontiella</taxon>
    </lineage>
</organism>
<keyword evidence="2" id="KW-1185">Reference proteome</keyword>
<dbReference type="Proteomes" id="UP001290861">
    <property type="component" value="Unassembled WGS sequence"/>
</dbReference>
<reference evidence="1 2" key="1">
    <citation type="journal article" date="2024" name="Appl. Environ. Microbiol.">
        <title>Pontiella agarivorans sp. nov., a novel marine anaerobic bacterium capable of degrading macroalgal polysaccharides and fixing nitrogen.</title>
        <authorList>
            <person name="Liu N."/>
            <person name="Kivenson V."/>
            <person name="Peng X."/>
            <person name="Cui Z."/>
            <person name="Lankiewicz T.S."/>
            <person name="Gosselin K.M."/>
            <person name="English C.J."/>
            <person name="Blair E.M."/>
            <person name="O'Malley M.A."/>
            <person name="Valentine D.L."/>
        </authorList>
    </citation>
    <scope>NUCLEOTIDE SEQUENCE [LARGE SCALE GENOMIC DNA]</scope>
    <source>
        <strain evidence="1 2">NLcol2</strain>
    </source>
</reference>
<dbReference type="EMBL" id="JARVCO010000012">
    <property type="protein sequence ID" value="MDZ8120534.1"/>
    <property type="molecule type" value="Genomic_DNA"/>
</dbReference>
<evidence type="ECO:0000313" key="2">
    <source>
        <dbReference type="Proteomes" id="UP001290861"/>
    </source>
</evidence>
<name>A0ABU5N260_9BACT</name>